<evidence type="ECO:0000256" key="4">
    <source>
        <dbReference type="ARBA" id="ARBA00023237"/>
    </source>
</evidence>
<protein>
    <submittedName>
        <fullName evidence="8">Outer membrane protein</fullName>
    </submittedName>
</protein>
<dbReference type="Pfam" id="PF13505">
    <property type="entry name" value="OMP_b-brl"/>
    <property type="match status" value="1"/>
</dbReference>
<dbReference type="OrthoDB" id="268975at2"/>
<dbReference type="PANTHER" id="PTHR34001:SF3">
    <property type="entry name" value="BLL7405 PROTEIN"/>
    <property type="match status" value="1"/>
</dbReference>
<evidence type="ECO:0000256" key="1">
    <source>
        <dbReference type="ARBA" id="ARBA00004442"/>
    </source>
</evidence>
<evidence type="ECO:0000313" key="9">
    <source>
        <dbReference type="Proteomes" id="UP000605148"/>
    </source>
</evidence>
<comment type="similarity">
    <text evidence="5">Belongs to the Omp25/RopB family.</text>
</comment>
<comment type="caution">
    <text evidence="8">The sequence shown here is derived from an EMBL/GenBank/DDBJ whole genome shotgun (WGS) entry which is preliminary data.</text>
</comment>
<reference evidence="8" key="2">
    <citation type="submission" date="2020-09" db="EMBL/GenBank/DDBJ databases">
        <authorList>
            <person name="Sun Q."/>
            <person name="Zhou Y."/>
        </authorList>
    </citation>
    <scope>NUCLEOTIDE SEQUENCE</scope>
    <source>
        <strain evidence="8">CGMCC 1.12426</strain>
    </source>
</reference>
<evidence type="ECO:0000256" key="2">
    <source>
        <dbReference type="ARBA" id="ARBA00022729"/>
    </source>
</evidence>
<dbReference type="SUPFAM" id="SSF56925">
    <property type="entry name" value="OMPA-like"/>
    <property type="match status" value="1"/>
</dbReference>
<keyword evidence="2 6" id="KW-0732">Signal</keyword>
<keyword evidence="9" id="KW-1185">Reference proteome</keyword>
<dbReference type="AlphaFoldDB" id="A0A916T7U3"/>
<dbReference type="InterPro" id="IPR051692">
    <property type="entry name" value="OMP-like"/>
</dbReference>
<keyword evidence="3" id="KW-0472">Membrane</keyword>
<reference evidence="8" key="1">
    <citation type="journal article" date="2014" name="Int. J. Syst. Evol. Microbiol.">
        <title>Complete genome sequence of Corynebacterium casei LMG S-19264T (=DSM 44701T), isolated from a smear-ripened cheese.</title>
        <authorList>
            <consortium name="US DOE Joint Genome Institute (JGI-PGF)"/>
            <person name="Walter F."/>
            <person name="Albersmeier A."/>
            <person name="Kalinowski J."/>
            <person name="Ruckert C."/>
        </authorList>
    </citation>
    <scope>NUCLEOTIDE SEQUENCE</scope>
    <source>
        <strain evidence="8">CGMCC 1.12426</strain>
    </source>
</reference>
<organism evidence="8 9">
    <name type="scientific">Roseibium aquae</name>
    <dbReference type="NCBI Taxonomy" id="1323746"/>
    <lineage>
        <taxon>Bacteria</taxon>
        <taxon>Pseudomonadati</taxon>
        <taxon>Pseudomonadota</taxon>
        <taxon>Alphaproteobacteria</taxon>
        <taxon>Hyphomicrobiales</taxon>
        <taxon>Stappiaceae</taxon>
        <taxon>Roseibium</taxon>
    </lineage>
</organism>
<dbReference type="InterPro" id="IPR011250">
    <property type="entry name" value="OMP/PagP_B-barrel"/>
</dbReference>
<dbReference type="Proteomes" id="UP000605148">
    <property type="component" value="Unassembled WGS sequence"/>
</dbReference>
<comment type="subcellular location">
    <subcellularLocation>
        <location evidence="1">Cell outer membrane</location>
    </subcellularLocation>
</comment>
<feature type="chain" id="PRO_5037182388" evidence="6">
    <location>
        <begin position="24"/>
        <end position="224"/>
    </location>
</feature>
<gene>
    <name evidence="8" type="primary">ropB</name>
    <name evidence="8" type="ORF">GCM10011316_04140</name>
</gene>
<dbReference type="RefSeq" id="WP_150493951.1">
    <property type="nucleotide sequence ID" value="NZ_BMFA01000001.1"/>
</dbReference>
<dbReference type="InterPro" id="IPR027385">
    <property type="entry name" value="Beta-barrel_OMP"/>
</dbReference>
<evidence type="ECO:0000313" key="8">
    <source>
        <dbReference type="EMBL" id="GGB35184.1"/>
    </source>
</evidence>
<proteinExistence type="inferred from homology"/>
<evidence type="ECO:0000256" key="6">
    <source>
        <dbReference type="SAM" id="SignalP"/>
    </source>
</evidence>
<dbReference type="EMBL" id="BMFA01000001">
    <property type="protein sequence ID" value="GGB35184.1"/>
    <property type="molecule type" value="Genomic_DNA"/>
</dbReference>
<keyword evidence="4" id="KW-0998">Cell outer membrane</keyword>
<evidence type="ECO:0000256" key="3">
    <source>
        <dbReference type="ARBA" id="ARBA00023136"/>
    </source>
</evidence>
<dbReference type="GO" id="GO:0009279">
    <property type="term" value="C:cell outer membrane"/>
    <property type="evidence" value="ECO:0007669"/>
    <property type="project" value="UniProtKB-SubCell"/>
</dbReference>
<dbReference type="PANTHER" id="PTHR34001">
    <property type="entry name" value="BLL7405 PROTEIN"/>
    <property type="match status" value="1"/>
</dbReference>
<feature type="domain" description="Outer membrane protein beta-barrel" evidence="7">
    <location>
        <begin position="45"/>
        <end position="224"/>
    </location>
</feature>
<evidence type="ECO:0000256" key="5">
    <source>
        <dbReference type="ARBA" id="ARBA00038306"/>
    </source>
</evidence>
<feature type="signal peptide" evidence="6">
    <location>
        <begin position="1"/>
        <end position="23"/>
    </location>
</feature>
<dbReference type="Gene3D" id="2.40.160.20">
    <property type="match status" value="1"/>
</dbReference>
<sequence length="224" mass="23583">MKRLVSAGLAVATLTGAALPAFAADLPQAVQPAPSYEPAAVPSGRFDWTGAYVGGNVGWIWGQFDNRFNGASFDRNTNGVTGGFHAGYNYAITPNIVTGLEADFQWSDLYTRGTVGGVSTSLNSGWNSSFRGRVGYAFDRFLVYGTGGLAIASVQANAGGFTDNATALGWTTGAGLEGAITDNVTARVEYLYQDFGRESFTLGGNSVRSDLDSSTVRFGVSYKF</sequence>
<accession>A0A916T7U3</accession>
<evidence type="ECO:0000259" key="7">
    <source>
        <dbReference type="Pfam" id="PF13505"/>
    </source>
</evidence>
<name>A0A916T7U3_9HYPH</name>